<evidence type="ECO:0000259" key="2">
    <source>
        <dbReference type="Pfam" id="PF00326"/>
    </source>
</evidence>
<dbReference type="Proteomes" id="UP000484858">
    <property type="component" value="Unassembled WGS sequence"/>
</dbReference>
<dbReference type="Gene3D" id="2.120.10.30">
    <property type="entry name" value="TolB, C-terminal domain"/>
    <property type="match status" value="2"/>
</dbReference>
<reference evidence="3 4" key="1">
    <citation type="submission" date="2013-04" db="EMBL/GenBank/DDBJ databases">
        <title>Gluconobacter oxydans NBRC 3293 whole genome sequence.</title>
        <authorList>
            <person name="Matsutani M."/>
            <person name="Yakushi T."/>
            <person name="Matsushita K."/>
        </authorList>
    </citation>
    <scope>NUCLEOTIDE SEQUENCE [LARGE SCALE GENOMIC DNA]</scope>
    <source>
        <strain evidence="3 4">NBRC 3293</strain>
    </source>
</reference>
<dbReference type="GO" id="GO:0004252">
    <property type="term" value="F:serine-type endopeptidase activity"/>
    <property type="evidence" value="ECO:0007669"/>
    <property type="project" value="TreeGrafter"/>
</dbReference>
<keyword evidence="1" id="KW-0378">Hydrolase</keyword>
<gene>
    <name evidence="3" type="ORF">NBRC3293_2447</name>
</gene>
<comment type="caution">
    <text evidence="3">The sequence shown here is derived from an EMBL/GenBank/DDBJ whole genome shotgun (WGS) entry which is preliminary data.</text>
</comment>
<proteinExistence type="predicted"/>
<dbReference type="AlphaFoldDB" id="A0A829X546"/>
<dbReference type="PANTHER" id="PTHR42776">
    <property type="entry name" value="SERINE PEPTIDASE S9 FAMILY MEMBER"/>
    <property type="match status" value="1"/>
</dbReference>
<dbReference type="InterPro" id="IPR029058">
    <property type="entry name" value="AB_hydrolase_fold"/>
</dbReference>
<dbReference type="Pfam" id="PF00326">
    <property type="entry name" value="Peptidase_S9"/>
    <property type="match status" value="1"/>
</dbReference>
<accession>A0A829X546</accession>
<feature type="domain" description="Peptidase S9 prolyl oligopeptidase catalytic" evidence="2">
    <location>
        <begin position="465"/>
        <end position="667"/>
    </location>
</feature>
<dbReference type="InterPro" id="IPR011042">
    <property type="entry name" value="6-blade_b-propeller_TolB-like"/>
</dbReference>
<dbReference type="PANTHER" id="PTHR42776:SF4">
    <property type="entry name" value="ACYLAMINO-ACID-RELEASING ENZYME"/>
    <property type="match status" value="1"/>
</dbReference>
<evidence type="ECO:0000313" key="3">
    <source>
        <dbReference type="EMBL" id="GEM17950.1"/>
    </source>
</evidence>
<dbReference type="InterPro" id="IPR001375">
    <property type="entry name" value="Peptidase_S9_cat"/>
</dbReference>
<dbReference type="GO" id="GO:0006508">
    <property type="term" value="P:proteolysis"/>
    <property type="evidence" value="ECO:0007669"/>
    <property type="project" value="InterPro"/>
</dbReference>
<protein>
    <submittedName>
        <fullName evidence="3">Peptidase S9 prolyl oligopeptidase active site domain protein</fullName>
    </submittedName>
</protein>
<sequence length="667" mass="72207">MTTANRLPDRTASSTKRVLQHALSNAAICGMLATVLTAPAAFGKTDTGVEEISPRDIASLRSVADAQISPDGKTIVYERVDPSKKDAPTPPLLWEVATDGHHPAIRFPGTRPGDHEAHWSPAANMLALLRNTARPGEPELVLAKPGQATVTHVLGMKGSPVTYRWSQDGRSIAIITREKPASPSSAGQVEGVSGASHLFILDLTQMKVREVPVFAPFIFDVDWAPDSQRLILRTGQEGGLDYLWYRSKVSVISTAGKLLQSLPGHATAVHPSFSPDGHQLVYGYFAEDGIGGRVARYDLQTGTRHPLGNDWGGAILRAIWDQDGKGLTVLGFKGVDTALAHVSTTDDRLEPFATLQGEIFDFSEDHAGNIAVVASTRQQPGEVWLYHGANGRMLTQTNPEVSHWNLGEQRTVHWKGRDGLELEGILVLPPNAPSRKPLPLFVQVHGGPLEAWYDGWLGSWHNWARMLASHGIAVFMPNPRGSEGGNAAFAVANRGDWGGQDYQDILSGVDMLEQSGIADPGHLALGGWSYGGFMGMWAAGHNDRFRTIIAGAGISDLESMAVATDVGFSFISPYFGDPLTHPTEYAAHSPLSFARAVTVPVLLLHGNADARVPPVQSRMFYAALHEQGKPVRLVHYQAAPHWFGGSVGMDTEIDVQQQVLSWLQHYL</sequence>
<name>A0A829X546_GLUOY</name>
<dbReference type="SUPFAM" id="SSF53474">
    <property type="entry name" value="alpha/beta-Hydrolases"/>
    <property type="match status" value="1"/>
</dbReference>
<dbReference type="SUPFAM" id="SSF82171">
    <property type="entry name" value="DPP6 N-terminal domain-like"/>
    <property type="match status" value="1"/>
</dbReference>
<dbReference type="RefSeq" id="WP_172493383.1">
    <property type="nucleotide sequence ID" value="NZ_BARJ01000012.1"/>
</dbReference>
<evidence type="ECO:0000256" key="1">
    <source>
        <dbReference type="ARBA" id="ARBA00022801"/>
    </source>
</evidence>
<organism evidence="3 4">
    <name type="scientific">Gluconobacter oxydans NBRC 3293</name>
    <dbReference type="NCBI Taxonomy" id="1315969"/>
    <lineage>
        <taxon>Bacteria</taxon>
        <taxon>Pseudomonadati</taxon>
        <taxon>Pseudomonadota</taxon>
        <taxon>Alphaproteobacteria</taxon>
        <taxon>Acetobacterales</taxon>
        <taxon>Acetobacteraceae</taxon>
        <taxon>Gluconobacter</taxon>
    </lineage>
</organism>
<dbReference type="Gene3D" id="3.40.50.1820">
    <property type="entry name" value="alpha/beta hydrolase"/>
    <property type="match status" value="1"/>
</dbReference>
<dbReference type="EMBL" id="BARJ01000012">
    <property type="protein sequence ID" value="GEM17950.1"/>
    <property type="molecule type" value="Genomic_DNA"/>
</dbReference>
<evidence type="ECO:0000313" key="4">
    <source>
        <dbReference type="Proteomes" id="UP000484858"/>
    </source>
</evidence>